<proteinExistence type="predicted"/>
<protein>
    <submittedName>
        <fullName evidence="1">Uncharacterized protein</fullName>
    </submittedName>
</protein>
<evidence type="ECO:0000313" key="1">
    <source>
        <dbReference type="EMBL" id="CAA6806682.1"/>
    </source>
</evidence>
<accession>A0A6S6SPQ9</accession>
<reference evidence="1" key="1">
    <citation type="submission" date="2020-01" db="EMBL/GenBank/DDBJ databases">
        <authorList>
            <person name="Meier V. D."/>
            <person name="Meier V D."/>
        </authorList>
    </citation>
    <scope>NUCLEOTIDE SEQUENCE</scope>
    <source>
        <strain evidence="1">HLG_WM_MAG_02</strain>
    </source>
</reference>
<sequence>MSDIKLTDFMKDVNTASIELNKNVLITTAKESLVDGISNSEISDEEKNTLLSQYTQQISLGLVAQAVEIVKNLPLLNADINLKSSQKTLIDEQKKTETQQTQNVIAEKELRQSQKAKNTADVGLVNEQKGLVVNQKATELKVALTEVAKASNLGADSSVKSSQKTLIDEQKKTETQQTQNVIAEKELRQSQKAKNTADINMLVKQEGLLSVQIGGFKTDANYKIMKSLTEMAGMLAQNDISTETWMVDGIKEAISTMKS</sequence>
<organism evidence="1">
    <name type="scientific">uncultured Sulfurovum sp</name>
    <dbReference type="NCBI Taxonomy" id="269237"/>
    <lineage>
        <taxon>Bacteria</taxon>
        <taxon>Pseudomonadati</taxon>
        <taxon>Campylobacterota</taxon>
        <taxon>Epsilonproteobacteria</taxon>
        <taxon>Campylobacterales</taxon>
        <taxon>Sulfurovaceae</taxon>
        <taxon>Sulfurovum</taxon>
        <taxon>environmental samples</taxon>
    </lineage>
</organism>
<dbReference type="AlphaFoldDB" id="A0A6S6SPQ9"/>
<dbReference type="EMBL" id="CACVAZ010000033">
    <property type="protein sequence ID" value="CAA6806682.1"/>
    <property type="molecule type" value="Genomic_DNA"/>
</dbReference>
<gene>
    <name evidence="1" type="ORF">HELGO_WM12449</name>
</gene>
<name>A0A6S6SPQ9_9BACT</name>